<dbReference type="NCBIfam" id="TIGR00033">
    <property type="entry name" value="aroC"/>
    <property type="match status" value="1"/>
</dbReference>
<evidence type="ECO:0000256" key="2">
    <source>
        <dbReference type="ARBA" id="ARBA00008014"/>
    </source>
</evidence>
<evidence type="ECO:0000313" key="9">
    <source>
        <dbReference type="EMBL" id="GFH62591.1"/>
    </source>
</evidence>
<comment type="similarity">
    <text evidence="2 7 8">Belongs to the chorismate synthase family.</text>
</comment>
<protein>
    <recommendedName>
        <fullName evidence="3 7">Chorismate synthase</fullName>
        <shortName evidence="7">CS</shortName>
        <ecNumber evidence="3 7">4.2.3.5</ecNumber>
    </recommendedName>
    <alternativeName>
        <fullName evidence="7">5-enolpyruvylshikimate-3-phosphate phospholyase</fullName>
    </alternativeName>
</protein>
<comment type="subunit">
    <text evidence="7">Homotetramer.</text>
</comment>
<dbReference type="CDD" id="cd07304">
    <property type="entry name" value="Chorismate_synthase"/>
    <property type="match status" value="1"/>
</dbReference>
<evidence type="ECO:0000313" key="10">
    <source>
        <dbReference type="Proteomes" id="UP000505077"/>
    </source>
</evidence>
<evidence type="ECO:0000256" key="8">
    <source>
        <dbReference type="RuleBase" id="RU000605"/>
    </source>
</evidence>
<comment type="pathway">
    <text evidence="1 7 8">Metabolic intermediate biosynthesis; chorismate biosynthesis; chorismate from D-erythrose 4-phosphate and phosphoenolpyruvate: step 7/7.</text>
</comment>
<comment type="cofactor">
    <cofactor evidence="7 8">
        <name>FMNH2</name>
        <dbReference type="ChEBI" id="CHEBI:57618"/>
    </cofactor>
    <text evidence="7 8">Reduced FMN (FMNH(2)).</text>
</comment>
<dbReference type="GO" id="GO:0005829">
    <property type="term" value="C:cytosol"/>
    <property type="evidence" value="ECO:0007669"/>
    <property type="project" value="TreeGrafter"/>
</dbReference>
<dbReference type="Pfam" id="PF01264">
    <property type="entry name" value="Chorismate_synt"/>
    <property type="match status" value="1"/>
</dbReference>
<dbReference type="UniPathway" id="UPA00053">
    <property type="reaction ID" value="UER00090"/>
</dbReference>
<dbReference type="NCBIfam" id="NF003793">
    <property type="entry name" value="PRK05382.1"/>
    <property type="match status" value="1"/>
</dbReference>
<keyword evidence="7" id="KW-0285">Flavoprotein</keyword>
<keyword evidence="7" id="KW-0521">NADP</keyword>
<comment type="function">
    <text evidence="7">Catalyzes the anti-1,4-elimination of the C-3 phosphate and the C-6 proR hydrogen from 5-enolpyruvylshikimate-3-phosphate (EPSP) to yield chorismate, which is the branch point compound that serves as the starting substrate for the three terminal pathways of aromatic amino acid biosynthesis. This reaction introduces a second double bond into the aromatic ring system.</text>
</comment>
<evidence type="ECO:0000256" key="6">
    <source>
        <dbReference type="ARBA" id="ARBA00023239"/>
    </source>
</evidence>
<dbReference type="EC" id="4.2.3.5" evidence="3 7"/>
<accession>A0A6L2R4U8</accession>
<evidence type="ECO:0000256" key="3">
    <source>
        <dbReference type="ARBA" id="ARBA00013036"/>
    </source>
</evidence>
<dbReference type="PROSITE" id="PS00788">
    <property type="entry name" value="CHORISMATE_SYNTHASE_2"/>
    <property type="match status" value="1"/>
</dbReference>
<feature type="binding site" evidence="7">
    <location>
        <position position="321"/>
    </location>
    <ligand>
        <name>FMN</name>
        <dbReference type="ChEBI" id="CHEBI:58210"/>
    </ligand>
</feature>
<dbReference type="GO" id="GO:0010181">
    <property type="term" value="F:FMN binding"/>
    <property type="evidence" value="ECO:0007669"/>
    <property type="project" value="TreeGrafter"/>
</dbReference>
<name>A0A6L2R4U8_9BACT</name>
<feature type="binding site" evidence="7">
    <location>
        <begin position="295"/>
        <end position="299"/>
    </location>
    <ligand>
        <name>FMN</name>
        <dbReference type="ChEBI" id="CHEBI:58210"/>
    </ligand>
</feature>
<feature type="binding site" evidence="7">
    <location>
        <begin position="125"/>
        <end position="127"/>
    </location>
    <ligand>
        <name>FMN</name>
        <dbReference type="ChEBI" id="CHEBI:58210"/>
    </ligand>
</feature>
<evidence type="ECO:0000256" key="7">
    <source>
        <dbReference type="HAMAP-Rule" id="MF_00300"/>
    </source>
</evidence>
<feature type="binding site" evidence="7">
    <location>
        <position position="280"/>
    </location>
    <ligand>
        <name>FMN</name>
        <dbReference type="ChEBI" id="CHEBI:58210"/>
    </ligand>
</feature>
<dbReference type="GO" id="GO:0009423">
    <property type="term" value="P:chorismate biosynthetic process"/>
    <property type="evidence" value="ECO:0007669"/>
    <property type="project" value="UniProtKB-UniRule"/>
</dbReference>
<gene>
    <name evidence="7 9" type="primary">aroC</name>
    <name evidence="9" type="ORF">ZNDK_0362</name>
</gene>
<evidence type="ECO:0000256" key="1">
    <source>
        <dbReference type="ARBA" id="ARBA00005044"/>
    </source>
</evidence>
<feature type="binding site" evidence="7">
    <location>
        <position position="48"/>
    </location>
    <ligand>
        <name>NADP(+)</name>
        <dbReference type="ChEBI" id="CHEBI:58349"/>
    </ligand>
</feature>
<keyword evidence="5 7" id="KW-0057">Aromatic amino acid biosynthesis</keyword>
<dbReference type="EMBL" id="BLLL01000003">
    <property type="protein sequence ID" value="GFH62591.1"/>
    <property type="molecule type" value="Genomic_DNA"/>
</dbReference>
<reference evidence="9 10" key="1">
    <citation type="journal article" date="2020" name="ISME J.">
        <title>Parallel Reductive Genome Evolution in Desulfovibrio Ectosymbionts Independently Acquired by Trichonympha Protists in the Termite Gut.</title>
        <authorList>
            <person name="Takeuchi M."/>
            <person name="Kuwahara H."/>
            <person name="Murakami T."/>
            <person name="Takahashi K."/>
            <person name="Kajitani R."/>
            <person name="Toyoda A."/>
            <person name="Itoh T."/>
            <person name="Ohkuma M."/>
            <person name="Hongoh Y."/>
        </authorList>
    </citation>
    <scope>NUCLEOTIDE SEQUENCE [LARGE SCALE GENOMIC DNA]</scope>
    <source>
        <strain evidence="9">ZnDsv-02</strain>
    </source>
</reference>
<comment type="caution">
    <text evidence="7">Lacks conserved residue(s) required for the propagation of feature annotation.</text>
</comment>
<keyword evidence="6 7" id="KW-0456">Lyase</keyword>
<organism evidence="9 10">
    <name type="scientific">Candidatus Desulfovibrio kirbyi</name>
    <dbReference type="NCBI Taxonomy" id="2696086"/>
    <lineage>
        <taxon>Bacteria</taxon>
        <taxon>Pseudomonadati</taxon>
        <taxon>Thermodesulfobacteriota</taxon>
        <taxon>Desulfovibrionia</taxon>
        <taxon>Desulfovibrionales</taxon>
        <taxon>Desulfovibrionaceae</taxon>
        <taxon>Desulfovibrio</taxon>
    </lineage>
</organism>
<sequence>MPGSSFGRILRLTTFGESHGPGLGGIVDGCPPGLDLAEADIQADLDLRMPGQGGASTKRVEADRARLLSGVFQGQTTGAPIAFYIDNTDQRSCDYADLASVFRPGHADWSYVRKYGVYDYRGGGRASGRETAARVAGGAIAKKILSLRGVVVHAACVELGGIAVPHDTVEAMSAISRPYFAVSGAVVPRWDARVEEARNAGDTLGGVVLIVARNVPAGLGEPVFDKLDAVLAHALMSVGAVKGVELGEGFAAARLAGSQNNDTLLPGGLFASNHAGGILGGISSGQDIVARVAVKPIASIAQKQQTVDKDGRPAEICVGGRHDISAIPRIVPVLSAMTALALADALLAQARIECVR</sequence>
<dbReference type="Proteomes" id="UP000505077">
    <property type="component" value="Unassembled WGS sequence"/>
</dbReference>
<keyword evidence="7" id="KW-0288">FMN</keyword>
<dbReference type="InterPro" id="IPR020541">
    <property type="entry name" value="Chorismate_synthase_CS"/>
</dbReference>
<comment type="caution">
    <text evidence="9">The sequence shown here is derived from an EMBL/GenBank/DDBJ whole genome shotgun (WGS) entry which is preliminary data.</text>
</comment>
<dbReference type="InterPro" id="IPR000453">
    <property type="entry name" value="Chorismate_synth"/>
</dbReference>
<evidence type="ECO:0000256" key="5">
    <source>
        <dbReference type="ARBA" id="ARBA00023141"/>
    </source>
</evidence>
<dbReference type="GO" id="GO:0004107">
    <property type="term" value="F:chorismate synthase activity"/>
    <property type="evidence" value="ECO:0007669"/>
    <property type="project" value="UniProtKB-UniRule"/>
</dbReference>
<dbReference type="AlphaFoldDB" id="A0A6L2R4U8"/>
<dbReference type="InterPro" id="IPR035904">
    <property type="entry name" value="Chorismate_synth_AroC_sf"/>
</dbReference>
<keyword evidence="7" id="KW-0274">FAD</keyword>
<evidence type="ECO:0000256" key="4">
    <source>
        <dbReference type="ARBA" id="ARBA00022605"/>
    </source>
</evidence>
<dbReference type="GO" id="GO:0008652">
    <property type="term" value="P:amino acid biosynthetic process"/>
    <property type="evidence" value="ECO:0007669"/>
    <property type="project" value="UniProtKB-KW"/>
</dbReference>
<dbReference type="GO" id="GO:0009073">
    <property type="term" value="P:aromatic amino acid family biosynthetic process"/>
    <property type="evidence" value="ECO:0007669"/>
    <property type="project" value="UniProtKB-KW"/>
</dbReference>
<dbReference type="PROSITE" id="PS00787">
    <property type="entry name" value="CHORISMATE_SYNTHASE_1"/>
    <property type="match status" value="1"/>
</dbReference>
<dbReference type="HAMAP" id="MF_00300">
    <property type="entry name" value="Chorismate_synth"/>
    <property type="match status" value="1"/>
</dbReference>
<dbReference type="PANTHER" id="PTHR21085">
    <property type="entry name" value="CHORISMATE SYNTHASE"/>
    <property type="match status" value="1"/>
</dbReference>
<proteinExistence type="inferred from homology"/>
<comment type="catalytic activity">
    <reaction evidence="7 8">
        <text>5-O-(1-carboxyvinyl)-3-phosphoshikimate = chorismate + phosphate</text>
        <dbReference type="Rhea" id="RHEA:21020"/>
        <dbReference type="ChEBI" id="CHEBI:29748"/>
        <dbReference type="ChEBI" id="CHEBI:43474"/>
        <dbReference type="ChEBI" id="CHEBI:57701"/>
        <dbReference type="EC" id="4.2.3.5"/>
    </reaction>
</comment>
<dbReference type="SUPFAM" id="SSF103263">
    <property type="entry name" value="Chorismate synthase, AroC"/>
    <property type="match status" value="1"/>
</dbReference>
<dbReference type="PIRSF" id="PIRSF001456">
    <property type="entry name" value="Chorismate_synth"/>
    <property type="match status" value="1"/>
</dbReference>
<dbReference type="PANTHER" id="PTHR21085:SF0">
    <property type="entry name" value="CHORISMATE SYNTHASE"/>
    <property type="match status" value="1"/>
</dbReference>
<dbReference type="Gene3D" id="3.60.150.10">
    <property type="entry name" value="Chorismate synthase AroC"/>
    <property type="match status" value="1"/>
</dbReference>
<keyword evidence="4 7" id="KW-0028">Amino-acid biosynthesis</keyword>